<protein>
    <submittedName>
        <fullName evidence="1">Uncharacterized protein</fullName>
    </submittedName>
</protein>
<evidence type="ECO:0000313" key="1">
    <source>
        <dbReference type="EMBL" id="OTP80315.1"/>
    </source>
</evidence>
<dbReference type="AlphaFoldDB" id="A0A242N9H1"/>
<comment type="caution">
    <text evidence="1">The sequence shown here is derived from an EMBL/GenBank/DDBJ whole genome shotgun (WGS) entry which is preliminary data.</text>
</comment>
<gene>
    <name evidence="1" type="ORF">PAMC26510_01620</name>
</gene>
<proteinExistence type="predicted"/>
<name>A0A242N9H1_CABSO</name>
<evidence type="ECO:0000313" key="2">
    <source>
        <dbReference type="Proteomes" id="UP000194546"/>
    </source>
</evidence>
<dbReference type="Proteomes" id="UP000194546">
    <property type="component" value="Unassembled WGS sequence"/>
</dbReference>
<reference evidence="1 2" key="1">
    <citation type="submission" date="2017-03" db="EMBL/GenBank/DDBJ databases">
        <title>Genome analysis of strain PAMC 26510.</title>
        <authorList>
            <person name="Oh H.-M."/>
            <person name="Yang J.-A."/>
        </authorList>
    </citation>
    <scope>NUCLEOTIDE SEQUENCE [LARGE SCALE GENOMIC DNA]</scope>
    <source>
        <strain evidence="1 2">PAMC 26510</strain>
    </source>
</reference>
<accession>A0A242N9H1</accession>
<organism evidence="1 2">
    <name type="scientific">Caballeronia sordidicola</name>
    <name type="common">Burkholderia sordidicola</name>
    <dbReference type="NCBI Taxonomy" id="196367"/>
    <lineage>
        <taxon>Bacteria</taxon>
        <taxon>Pseudomonadati</taxon>
        <taxon>Pseudomonadota</taxon>
        <taxon>Betaproteobacteria</taxon>
        <taxon>Burkholderiales</taxon>
        <taxon>Burkholderiaceae</taxon>
        <taxon>Caballeronia</taxon>
    </lineage>
</organism>
<sequence>MNVTSQEKEQHFLRLAGGARSLLRIACRPFSWPAGCVENLELPHNPSGQHPLPRI</sequence>
<dbReference type="EMBL" id="NBTY01000006">
    <property type="protein sequence ID" value="OTP80315.1"/>
    <property type="molecule type" value="Genomic_DNA"/>
</dbReference>